<sequence length="358" mass="41147">MILRWKHATRVRRAARRLQSRSFEQLETQARAYTRGHYARRMFPRLRFVFWPTKRLGFALSKEQQKRVHENYAHISRLWAHVSPMVTLVTLSCLWPSPLLIFVTTMYCVLMNVIYFALLVDDNRMGIWRIISIRYGIANELVCEANRKRQTFLAEDLAPLSVSVGALMEHRLIALDEEMIGERSRLCAVQEGMRRYHDEAMRRLERQRARAREFPNDAVPAQISHVLVGFEDVVARYATVLVQLDQFRAHIGAYLDECRARVRGLVAEVADLEAVRTLAALQRQVAQDERLAANVVAATLAQLQTGMLELRRDVLSREHLAREIVAELPYSGDIGGELDRIEEILGRSANAAHLRVPA</sequence>
<name>A0A1F7UXM2_9BACT</name>
<feature type="transmembrane region" description="Helical" evidence="1">
    <location>
        <begin position="99"/>
        <end position="120"/>
    </location>
</feature>
<keyword evidence="1" id="KW-0472">Membrane</keyword>
<proteinExistence type="predicted"/>
<keyword evidence="1" id="KW-1133">Transmembrane helix</keyword>
<evidence type="ECO:0000313" key="2">
    <source>
        <dbReference type="EMBL" id="OGL83041.1"/>
    </source>
</evidence>
<organism evidence="2 3">
    <name type="scientific">Candidatus Uhrbacteria bacterium RIFCSPLOWO2_01_FULL_53_9</name>
    <dbReference type="NCBI Taxonomy" id="1802403"/>
    <lineage>
        <taxon>Bacteria</taxon>
        <taxon>Candidatus Uhriibacteriota</taxon>
    </lineage>
</organism>
<keyword evidence="1" id="KW-0812">Transmembrane</keyword>
<dbReference type="EMBL" id="MGEL01000044">
    <property type="protein sequence ID" value="OGL83041.1"/>
    <property type="molecule type" value="Genomic_DNA"/>
</dbReference>
<evidence type="ECO:0000313" key="3">
    <source>
        <dbReference type="Proteomes" id="UP000176932"/>
    </source>
</evidence>
<evidence type="ECO:0000256" key="1">
    <source>
        <dbReference type="SAM" id="Phobius"/>
    </source>
</evidence>
<gene>
    <name evidence="2" type="ORF">A3B32_02715</name>
</gene>
<accession>A0A1F7UXM2</accession>
<protein>
    <submittedName>
        <fullName evidence="2">Uncharacterized protein</fullName>
    </submittedName>
</protein>
<comment type="caution">
    <text evidence="2">The sequence shown here is derived from an EMBL/GenBank/DDBJ whole genome shotgun (WGS) entry which is preliminary data.</text>
</comment>
<reference evidence="2 3" key="1">
    <citation type="journal article" date="2016" name="Nat. Commun.">
        <title>Thousands of microbial genomes shed light on interconnected biogeochemical processes in an aquifer system.</title>
        <authorList>
            <person name="Anantharaman K."/>
            <person name="Brown C.T."/>
            <person name="Hug L.A."/>
            <person name="Sharon I."/>
            <person name="Castelle C.J."/>
            <person name="Probst A.J."/>
            <person name="Thomas B.C."/>
            <person name="Singh A."/>
            <person name="Wilkins M.J."/>
            <person name="Karaoz U."/>
            <person name="Brodie E.L."/>
            <person name="Williams K.H."/>
            <person name="Hubbard S.S."/>
            <person name="Banfield J.F."/>
        </authorList>
    </citation>
    <scope>NUCLEOTIDE SEQUENCE [LARGE SCALE GENOMIC DNA]</scope>
</reference>
<dbReference type="AlphaFoldDB" id="A0A1F7UXM2"/>
<dbReference type="Proteomes" id="UP000176932">
    <property type="component" value="Unassembled WGS sequence"/>
</dbReference>